<evidence type="ECO:0000313" key="2">
    <source>
        <dbReference type="Proteomes" id="UP000032274"/>
    </source>
</evidence>
<sequence>SPPGSERNLVVHVVTLGWCGAARRTAAALPASAPAFAGIAAVAAAAHAEFAIEAGQHDLGRIPLLAILLPLAGLQLALEVDLGALPQVLLGDPGEVLVPDHDRMPVGALLALAAALVAPLLGRGDAHVAD</sequence>
<feature type="non-terminal residue" evidence="1">
    <location>
        <position position="130"/>
    </location>
</feature>
<dbReference type="EMBL" id="JXIG01000093">
    <property type="protein sequence ID" value="KIU01676.1"/>
    <property type="molecule type" value="Genomic_DNA"/>
</dbReference>
<evidence type="ECO:0000313" key="1">
    <source>
        <dbReference type="EMBL" id="KIU01676.1"/>
    </source>
</evidence>
<accession>A0AA40JQH8</accession>
<protein>
    <submittedName>
        <fullName evidence="1">Uncharacterized protein</fullName>
    </submittedName>
</protein>
<comment type="caution">
    <text evidence="1">The sequence shown here is derived from an EMBL/GenBank/DDBJ whole genome shotgun (WGS) entry which is preliminary data.</text>
</comment>
<reference evidence="1 2" key="1">
    <citation type="submission" date="2015-01" db="EMBL/GenBank/DDBJ databases">
        <title>Characterization of Swiss Staphylococcus aureus strains involved in food poisoning.</title>
        <authorList>
            <person name="Crovadore J."/>
            <person name="Chablais R."/>
            <person name="Tonacini J."/>
            <person name="Schnyder B."/>
            <person name="Lefort F."/>
        </authorList>
    </citation>
    <scope>NUCLEOTIDE SEQUENCE [LARGE SCALE GENOMIC DNA]</scope>
    <source>
        <strain evidence="1 2">SA-120</strain>
    </source>
</reference>
<gene>
    <name evidence="1" type="ORF">QU38_00405</name>
</gene>
<proteinExistence type="predicted"/>
<name>A0AA40JQH8_STAAU</name>
<organism evidence="1 2">
    <name type="scientific">Staphylococcus aureus</name>
    <dbReference type="NCBI Taxonomy" id="1280"/>
    <lineage>
        <taxon>Bacteria</taxon>
        <taxon>Bacillati</taxon>
        <taxon>Bacillota</taxon>
        <taxon>Bacilli</taxon>
        <taxon>Bacillales</taxon>
        <taxon>Staphylococcaceae</taxon>
        <taxon>Staphylococcus</taxon>
    </lineage>
</organism>
<dbReference type="Proteomes" id="UP000032274">
    <property type="component" value="Unassembled WGS sequence"/>
</dbReference>
<feature type="non-terminal residue" evidence="1">
    <location>
        <position position="1"/>
    </location>
</feature>
<dbReference type="AlphaFoldDB" id="A0AA40JQH8"/>